<dbReference type="EMBL" id="RJKE01000001">
    <property type="protein sequence ID" value="ROO91237.1"/>
    <property type="molecule type" value="Genomic_DNA"/>
</dbReference>
<dbReference type="Pfam" id="PF05331">
    <property type="entry name" value="DUF742"/>
    <property type="match status" value="1"/>
</dbReference>
<dbReference type="OrthoDB" id="3296462at2"/>
<sequence length="131" mass="14908">MDGPRERGPKERWVGRDAGPLVRPYTITRGRTRTSGIRLDLVTILVATWNPVRDHMRLTSEQHRLLAMCRKPITIADLASEIDLPLKVVHVLLGDLCEHGLLQEVPQQQQTPTGRHDARLLMRVLNGLREL</sequence>
<proteinExistence type="predicted"/>
<comment type="caution">
    <text evidence="1">The sequence shown here is derived from an EMBL/GenBank/DDBJ whole genome shotgun (WGS) entry which is preliminary data.</text>
</comment>
<dbReference type="PANTHER" id="PTHR36221:SF1">
    <property type="entry name" value="DUF742 DOMAIN-CONTAINING PROTEIN"/>
    <property type="match status" value="1"/>
</dbReference>
<dbReference type="InterPro" id="IPR036388">
    <property type="entry name" value="WH-like_DNA-bd_sf"/>
</dbReference>
<organism evidence="1 2">
    <name type="scientific">Actinocorallia herbida</name>
    <dbReference type="NCBI Taxonomy" id="58109"/>
    <lineage>
        <taxon>Bacteria</taxon>
        <taxon>Bacillati</taxon>
        <taxon>Actinomycetota</taxon>
        <taxon>Actinomycetes</taxon>
        <taxon>Streptosporangiales</taxon>
        <taxon>Thermomonosporaceae</taxon>
        <taxon>Actinocorallia</taxon>
    </lineage>
</organism>
<dbReference type="RefSeq" id="WP_123670090.1">
    <property type="nucleotide sequence ID" value="NZ_RJKE01000001.1"/>
</dbReference>
<name>A0A3N1DCJ8_9ACTN</name>
<dbReference type="SUPFAM" id="SSF46785">
    <property type="entry name" value="Winged helix' DNA-binding domain"/>
    <property type="match status" value="1"/>
</dbReference>
<keyword evidence="2" id="KW-1185">Reference proteome</keyword>
<protein>
    <submittedName>
        <fullName evidence="1">Uncharacterized protein DUF742</fullName>
    </submittedName>
</protein>
<evidence type="ECO:0000313" key="2">
    <source>
        <dbReference type="Proteomes" id="UP000272400"/>
    </source>
</evidence>
<dbReference type="AlphaFoldDB" id="A0A3N1DCJ8"/>
<accession>A0A3N1DCJ8</accession>
<dbReference type="PANTHER" id="PTHR36221">
    <property type="entry name" value="DUF742 DOMAIN-CONTAINING PROTEIN"/>
    <property type="match status" value="1"/>
</dbReference>
<gene>
    <name evidence="1" type="ORF">EDD29_8989</name>
</gene>
<evidence type="ECO:0000313" key="1">
    <source>
        <dbReference type="EMBL" id="ROO91237.1"/>
    </source>
</evidence>
<dbReference type="Proteomes" id="UP000272400">
    <property type="component" value="Unassembled WGS sequence"/>
</dbReference>
<dbReference type="Gene3D" id="1.10.10.10">
    <property type="entry name" value="Winged helix-like DNA-binding domain superfamily/Winged helix DNA-binding domain"/>
    <property type="match status" value="1"/>
</dbReference>
<reference evidence="1 2" key="1">
    <citation type="submission" date="2018-11" db="EMBL/GenBank/DDBJ databases">
        <title>Sequencing the genomes of 1000 actinobacteria strains.</title>
        <authorList>
            <person name="Klenk H.-P."/>
        </authorList>
    </citation>
    <scope>NUCLEOTIDE SEQUENCE [LARGE SCALE GENOMIC DNA]</scope>
    <source>
        <strain evidence="1 2">DSM 44254</strain>
    </source>
</reference>
<dbReference type="InterPro" id="IPR036390">
    <property type="entry name" value="WH_DNA-bd_sf"/>
</dbReference>
<dbReference type="InterPro" id="IPR007995">
    <property type="entry name" value="DUF742"/>
</dbReference>